<keyword evidence="4" id="KW-0496">Mitochondrion</keyword>
<evidence type="ECO:0000256" key="4">
    <source>
        <dbReference type="ARBA" id="ARBA00023128"/>
    </source>
</evidence>
<dbReference type="Proteomes" id="UP000274822">
    <property type="component" value="Unassembled WGS sequence"/>
</dbReference>
<dbReference type="GO" id="GO:0005840">
    <property type="term" value="C:ribosome"/>
    <property type="evidence" value="ECO:0007669"/>
    <property type="project" value="UniProtKB-KW"/>
</dbReference>
<dbReference type="GO" id="GO:1990904">
    <property type="term" value="C:ribonucleoprotein complex"/>
    <property type="evidence" value="ECO:0007669"/>
    <property type="project" value="UniProtKB-KW"/>
</dbReference>
<comment type="similarity">
    <text evidence="2">Belongs to the mitochondrion-specific ribosomal protein mS33 family.</text>
</comment>
<dbReference type="PANTHER" id="PTHR13362:SF2">
    <property type="entry name" value="SMALL RIBOSOMAL SUBUNIT PROTEIN MS33"/>
    <property type="match status" value="1"/>
</dbReference>
<sequence length="110" mass="12607">MAAAVPSTTLQRLAQLSCKLFDNLYNPTNARTGNKVLRGRLLGPVLTSYYPQKLLHFRDVKAAYPDLGLVDLEEKERLDEIARRKRRGKGTPKKGDLRVMQKIWCEDYTD</sequence>
<dbReference type="EMBL" id="RBNJ01001519">
    <property type="protein sequence ID" value="RUS33075.1"/>
    <property type="molecule type" value="Genomic_DNA"/>
</dbReference>
<dbReference type="GO" id="GO:0005739">
    <property type="term" value="C:mitochondrion"/>
    <property type="evidence" value="ECO:0007669"/>
    <property type="project" value="UniProtKB-SubCell"/>
</dbReference>
<dbReference type="Pfam" id="PF08293">
    <property type="entry name" value="MRP-S33"/>
    <property type="match status" value="1"/>
</dbReference>
<evidence type="ECO:0000256" key="1">
    <source>
        <dbReference type="ARBA" id="ARBA00004173"/>
    </source>
</evidence>
<protein>
    <recommendedName>
        <fullName evidence="6">Small ribosomal subunit protein mS33</fullName>
    </recommendedName>
</protein>
<comment type="caution">
    <text evidence="7">The sequence shown here is derived from an EMBL/GenBank/DDBJ whole genome shotgun (WGS) entry which is preliminary data.</text>
</comment>
<name>A0A433QTJ3_9FUNG</name>
<evidence type="ECO:0000256" key="2">
    <source>
        <dbReference type="ARBA" id="ARBA00008970"/>
    </source>
</evidence>
<dbReference type="AlphaFoldDB" id="A0A433QTJ3"/>
<dbReference type="PANTHER" id="PTHR13362">
    <property type="entry name" value="MITOCHONDRIAL RIBOSOMAL PROTEIN S33"/>
    <property type="match status" value="1"/>
</dbReference>
<accession>A0A433QTJ3</accession>
<proteinExistence type="inferred from homology"/>
<evidence type="ECO:0000313" key="7">
    <source>
        <dbReference type="EMBL" id="RUS33075.1"/>
    </source>
</evidence>
<dbReference type="InterPro" id="IPR013219">
    <property type="entry name" value="Ribosomal_mS33"/>
</dbReference>
<evidence type="ECO:0000256" key="5">
    <source>
        <dbReference type="ARBA" id="ARBA00023274"/>
    </source>
</evidence>
<gene>
    <name evidence="7" type="ORF">BC938DRAFT_473197</name>
</gene>
<evidence type="ECO:0000256" key="3">
    <source>
        <dbReference type="ARBA" id="ARBA00022980"/>
    </source>
</evidence>
<keyword evidence="5" id="KW-0687">Ribonucleoprotein</keyword>
<comment type="subcellular location">
    <subcellularLocation>
        <location evidence="1">Mitochondrion</location>
    </subcellularLocation>
</comment>
<keyword evidence="3" id="KW-0689">Ribosomal protein</keyword>
<organism evidence="7 8">
    <name type="scientific">Jimgerdemannia flammicorona</name>
    <dbReference type="NCBI Taxonomy" id="994334"/>
    <lineage>
        <taxon>Eukaryota</taxon>
        <taxon>Fungi</taxon>
        <taxon>Fungi incertae sedis</taxon>
        <taxon>Mucoromycota</taxon>
        <taxon>Mucoromycotina</taxon>
        <taxon>Endogonomycetes</taxon>
        <taxon>Endogonales</taxon>
        <taxon>Endogonaceae</taxon>
        <taxon>Jimgerdemannia</taxon>
    </lineage>
</organism>
<keyword evidence="8" id="KW-1185">Reference proteome</keyword>
<evidence type="ECO:0000256" key="6">
    <source>
        <dbReference type="ARBA" id="ARBA00035132"/>
    </source>
</evidence>
<evidence type="ECO:0000313" key="8">
    <source>
        <dbReference type="Proteomes" id="UP000274822"/>
    </source>
</evidence>
<reference evidence="7 8" key="1">
    <citation type="journal article" date="2018" name="New Phytol.">
        <title>Phylogenomics of Endogonaceae and evolution of mycorrhizas within Mucoromycota.</title>
        <authorList>
            <person name="Chang Y."/>
            <person name="Desiro A."/>
            <person name="Na H."/>
            <person name="Sandor L."/>
            <person name="Lipzen A."/>
            <person name="Clum A."/>
            <person name="Barry K."/>
            <person name="Grigoriev I.V."/>
            <person name="Martin F.M."/>
            <person name="Stajich J.E."/>
            <person name="Smith M.E."/>
            <person name="Bonito G."/>
            <person name="Spatafora J.W."/>
        </authorList>
    </citation>
    <scope>NUCLEOTIDE SEQUENCE [LARGE SCALE GENOMIC DNA]</scope>
    <source>
        <strain evidence="7 8">AD002</strain>
    </source>
</reference>